<evidence type="ECO:0000313" key="4">
    <source>
        <dbReference type="EMBL" id="CAG9177261.1"/>
    </source>
</evidence>
<dbReference type="EMBL" id="CAJZAG010000007">
    <property type="protein sequence ID" value="CAG9177261.1"/>
    <property type="molecule type" value="Genomic_DNA"/>
</dbReference>
<proteinExistence type="predicted"/>
<comment type="caution">
    <text evidence="4">The sequence shown here is derived from an EMBL/GenBank/DDBJ whole genome shotgun (WGS) entry which is preliminary data.</text>
</comment>
<comment type="subcellular location">
    <subcellularLocation>
        <location evidence="1">Membrane</location>
    </subcellularLocation>
</comment>
<dbReference type="Proteomes" id="UP000706525">
    <property type="component" value="Unassembled WGS sequence"/>
</dbReference>
<dbReference type="Pfam" id="PF01103">
    <property type="entry name" value="Omp85"/>
    <property type="match status" value="1"/>
</dbReference>
<accession>A0ABM8XBE0</accession>
<dbReference type="Gene3D" id="2.40.160.50">
    <property type="entry name" value="membrane protein fhac: a member of the omp85/tpsb transporter family"/>
    <property type="match status" value="1"/>
</dbReference>
<evidence type="ECO:0000256" key="2">
    <source>
        <dbReference type="ARBA" id="ARBA00023136"/>
    </source>
</evidence>
<reference evidence="4 5" key="1">
    <citation type="submission" date="2021-08" db="EMBL/GenBank/DDBJ databases">
        <authorList>
            <person name="Peeters C."/>
        </authorList>
    </citation>
    <scope>NUCLEOTIDE SEQUENCE [LARGE SCALE GENOMIC DNA]</scope>
    <source>
        <strain evidence="4 5">LMG 32289</strain>
    </source>
</reference>
<keyword evidence="5" id="KW-1185">Reference proteome</keyword>
<evidence type="ECO:0000256" key="1">
    <source>
        <dbReference type="ARBA" id="ARBA00004370"/>
    </source>
</evidence>
<protein>
    <recommendedName>
        <fullName evidence="3">Bacterial surface antigen (D15) domain-containing protein</fullName>
    </recommendedName>
</protein>
<feature type="domain" description="Bacterial surface antigen (D15)" evidence="3">
    <location>
        <begin position="174"/>
        <end position="355"/>
    </location>
</feature>
<evidence type="ECO:0000259" key="3">
    <source>
        <dbReference type="Pfam" id="PF01103"/>
    </source>
</evidence>
<evidence type="ECO:0000313" key="5">
    <source>
        <dbReference type="Proteomes" id="UP000706525"/>
    </source>
</evidence>
<sequence>MHVAIMNDCHELGPRYRQLAGWKLCSALLAGGVVVCSPAHVHGADPASAVEPASESAVGAAAAQQSWIDRILEKLGASKEVDLSHGIDWGILPGPFYNPEMGFGIGAAAIGLYQPSNAARTTQLSTLSIRGFGTVKGAYGISIENNTFFADDSYRFLVEAALINMPTAYWGVGYDNAIDNANRETYTRKQVLLQPRMMFRVRPNVYVGAGWSLQYDDAVKLERGADSALARDPNGPRVLSSGVSAHFSYDTRDFIPNPYQGESLLINTVIYRRGLGSDTDLENLEITANKYFRVRERDVLAFDVYANMNWGDVPWDMMATLGNNKRMRGYFQGQYRDKVMAGVQVEYRWHIVGRQGMVFWLGTGAIAPNPGALASAHWLPNAGIGYRFEFKPRVNVRFDAGVGSHTKGVYFQINEAF</sequence>
<organism evidence="4 5">
    <name type="scientific">Cupriavidus pampae</name>
    <dbReference type="NCBI Taxonomy" id="659251"/>
    <lineage>
        <taxon>Bacteria</taxon>
        <taxon>Pseudomonadati</taxon>
        <taxon>Pseudomonadota</taxon>
        <taxon>Betaproteobacteria</taxon>
        <taxon>Burkholderiales</taxon>
        <taxon>Burkholderiaceae</taxon>
        <taxon>Cupriavidus</taxon>
    </lineage>
</organism>
<dbReference type="InterPro" id="IPR000184">
    <property type="entry name" value="Bac_surfAg_D15"/>
</dbReference>
<keyword evidence="2" id="KW-0472">Membrane</keyword>
<name>A0ABM8XBE0_9BURK</name>
<gene>
    <name evidence="4" type="ORF">LMG32289_03760</name>
</gene>